<evidence type="ECO:0000313" key="2">
    <source>
        <dbReference type="EMBL" id="AFA38384.1"/>
    </source>
</evidence>
<name>H6Q7M7_PYROT</name>
<organism evidence="2 3">
    <name type="scientific">Pyrobaculum oguniense (strain DSM 13380 / JCM 10595 / TE7)</name>
    <dbReference type="NCBI Taxonomy" id="698757"/>
    <lineage>
        <taxon>Archaea</taxon>
        <taxon>Thermoproteota</taxon>
        <taxon>Thermoprotei</taxon>
        <taxon>Thermoproteales</taxon>
        <taxon>Thermoproteaceae</taxon>
        <taxon>Pyrobaculum</taxon>
    </lineage>
</organism>
<feature type="compositionally biased region" description="Basic and acidic residues" evidence="1">
    <location>
        <begin position="304"/>
        <end position="325"/>
    </location>
</feature>
<dbReference type="STRING" id="698757.Pogu_0357"/>
<proteinExistence type="predicted"/>
<dbReference type="eggNOG" id="arCOG05423">
    <property type="taxonomic scope" value="Archaea"/>
</dbReference>
<dbReference type="EMBL" id="CP003316">
    <property type="protein sequence ID" value="AFA38384.1"/>
    <property type="molecule type" value="Genomic_DNA"/>
</dbReference>
<dbReference type="Proteomes" id="UP000009062">
    <property type="component" value="Chromosome"/>
</dbReference>
<evidence type="ECO:0000313" key="3">
    <source>
        <dbReference type="Proteomes" id="UP000009062"/>
    </source>
</evidence>
<feature type="region of interest" description="Disordered" evidence="1">
    <location>
        <begin position="249"/>
        <end position="332"/>
    </location>
</feature>
<sequence length="332" mass="37066">MRGLITIGLIAALALAANVTYVVTPSGNIHITYSDNGTFLVINFNNNKVLTINAKLNITNATDMYYIHLVGKAVGPYSNSTYAQIAQLLARLRNATGQEALSVLRQLGALLATSNETKELKANIMVVAKALNFTSYNATWLKAKIEYEMERKLVKINGSKVYAPETELEIKGYARDMAKLASVLRALASRIAPYDNKTASDLLYLSQNIANITGKLEIVRNGTVIKVERKSDKFKIEIESEDKNVYDDKKNKDKVNENKNEHEDKKGKEDEVKEKEEEKDEKDKGGSKNGGSQNGNENNDENEKEEKDKAENKDKGKENDDNKNRKDNKKGK</sequence>
<dbReference type="AlphaFoldDB" id="H6Q7M7"/>
<reference evidence="2 3" key="1">
    <citation type="journal article" date="2012" name="Stand. Genomic Sci.">
        <title>Complete genome sequence of Pyrobaculum oguniense.</title>
        <authorList>
            <person name="Bernick D.L."/>
            <person name="Karplus K."/>
            <person name="Lui L.M."/>
            <person name="Coker J.K."/>
            <person name="Murphy J.N."/>
            <person name="Chan P.P."/>
            <person name="Cozen A.E."/>
            <person name="Lowe T.M."/>
        </authorList>
    </citation>
    <scope>NUCLEOTIDE SEQUENCE [LARGE SCALE GENOMIC DNA]</scope>
    <source>
        <strain evidence="2 3">TE7</strain>
    </source>
</reference>
<feature type="compositionally biased region" description="Basic and acidic residues" evidence="1">
    <location>
        <begin position="249"/>
        <end position="286"/>
    </location>
</feature>
<gene>
    <name evidence="2" type="ordered locus">Pogu_0357</name>
</gene>
<accession>H6Q7M7</accession>
<keyword evidence="3" id="KW-1185">Reference proteome</keyword>
<dbReference type="KEGG" id="pog:Pogu_0357"/>
<evidence type="ECO:0000256" key="1">
    <source>
        <dbReference type="SAM" id="MobiDB-lite"/>
    </source>
</evidence>
<dbReference type="HOGENOM" id="CLU_069756_0_0_2"/>
<protein>
    <submittedName>
        <fullName evidence="2">Uncharacterized protein</fullName>
    </submittedName>
</protein>